<keyword evidence="4" id="KW-1185">Reference proteome</keyword>
<dbReference type="InterPro" id="IPR050194">
    <property type="entry name" value="Glycosyltransferase_grp1"/>
</dbReference>
<dbReference type="Gene3D" id="3.40.50.2000">
    <property type="entry name" value="Glycogen Phosphorylase B"/>
    <property type="match status" value="2"/>
</dbReference>
<dbReference type="Pfam" id="PF13439">
    <property type="entry name" value="Glyco_transf_4"/>
    <property type="match status" value="1"/>
</dbReference>
<reference evidence="4" key="1">
    <citation type="journal article" date="2013" name="Genome Announc.">
        <title>First genome sequence of a syntrophic acetate-oxidizing bacterium, Tepidanaerobacter acetatoxydans strain Re1.</title>
        <authorList>
            <person name="Manzoor S."/>
            <person name="Bongcam-Rudloff E."/>
            <person name="Schnurer A."/>
            <person name="Muller B."/>
        </authorList>
    </citation>
    <scope>NUCLEOTIDE SEQUENCE [LARGE SCALE GENOMIC DNA]</scope>
    <source>
        <strain evidence="4">Re1</strain>
    </source>
</reference>
<name>F4LX96_TEPAE</name>
<organism evidence="3 4">
    <name type="scientific">Tepidanaerobacter acetatoxydans (strain DSM 21804 / JCM 16047 / Re1)</name>
    <dbReference type="NCBI Taxonomy" id="1209989"/>
    <lineage>
        <taxon>Bacteria</taxon>
        <taxon>Bacillati</taxon>
        <taxon>Bacillota</taxon>
        <taxon>Clostridia</taxon>
        <taxon>Thermosediminibacterales</taxon>
        <taxon>Tepidanaerobacteraceae</taxon>
        <taxon>Tepidanaerobacter</taxon>
    </lineage>
</organism>
<dbReference type="Proteomes" id="UP000010802">
    <property type="component" value="Chromosome"/>
</dbReference>
<dbReference type="eggNOG" id="COG0438">
    <property type="taxonomic scope" value="Bacteria"/>
</dbReference>
<dbReference type="Pfam" id="PF00534">
    <property type="entry name" value="Glycos_transf_1"/>
    <property type="match status" value="1"/>
</dbReference>
<dbReference type="CDD" id="cd03812">
    <property type="entry name" value="GT4_CapH-like"/>
    <property type="match status" value="1"/>
</dbReference>
<dbReference type="SUPFAM" id="SSF53756">
    <property type="entry name" value="UDP-Glycosyltransferase/glycogen phosphorylase"/>
    <property type="match status" value="1"/>
</dbReference>
<dbReference type="PANTHER" id="PTHR45947">
    <property type="entry name" value="SULFOQUINOVOSYL TRANSFERASE SQD2"/>
    <property type="match status" value="1"/>
</dbReference>
<dbReference type="HOGENOM" id="CLU_009583_33_1_9"/>
<proteinExistence type="predicted"/>
<evidence type="ECO:0000259" key="1">
    <source>
        <dbReference type="Pfam" id="PF00534"/>
    </source>
</evidence>
<dbReference type="STRING" id="1209989.TepRe1_1764"/>
<dbReference type="OrthoDB" id="3199616at2"/>
<dbReference type="InterPro" id="IPR028098">
    <property type="entry name" value="Glyco_trans_4-like_N"/>
</dbReference>
<dbReference type="KEGG" id="tae:TepiRe1_1903"/>
<gene>
    <name evidence="3" type="ordered locus">TEPIRE1_1903</name>
</gene>
<evidence type="ECO:0000313" key="3">
    <source>
        <dbReference type="EMBL" id="CDI40847.1"/>
    </source>
</evidence>
<dbReference type="GO" id="GO:0016757">
    <property type="term" value="F:glycosyltransferase activity"/>
    <property type="evidence" value="ECO:0007669"/>
    <property type="project" value="InterPro"/>
</dbReference>
<dbReference type="RefSeq" id="WP_013778817.1">
    <property type="nucleotide sequence ID" value="NC_015519.1"/>
</dbReference>
<keyword evidence="3" id="KW-0808">Transferase</keyword>
<protein>
    <submittedName>
        <fullName evidence="3">Glycosyl transferase group 1</fullName>
    </submittedName>
</protein>
<dbReference type="InterPro" id="IPR001296">
    <property type="entry name" value="Glyco_trans_1"/>
</dbReference>
<evidence type="ECO:0000259" key="2">
    <source>
        <dbReference type="Pfam" id="PF13439"/>
    </source>
</evidence>
<dbReference type="AlphaFoldDB" id="F4LX96"/>
<feature type="domain" description="Glycosyl transferase family 1" evidence="1">
    <location>
        <begin position="187"/>
        <end position="339"/>
    </location>
</feature>
<dbReference type="PANTHER" id="PTHR45947:SF3">
    <property type="entry name" value="SULFOQUINOVOSYL TRANSFERASE SQD2"/>
    <property type="match status" value="1"/>
</dbReference>
<accession>F4LX96</accession>
<feature type="domain" description="Glycosyltransferase subfamily 4-like N-terminal" evidence="2">
    <location>
        <begin position="17"/>
        <end position="178"/>
    </location>
</feature>
<dbReference type="EMBL" id="HF563609">
    <property type="protein sequence ID" value="CDI40847.1"/>
    <property type="molecule type" value="Genomic_DNA"/>
</dbReference>
<dbReference type="KEGG" id="tep:TepRe1_1764"/>
<evidence type="ECO:0000313" key="4">
    <source>
        <dbReference type="Proteomes" id="UP000010802"/>
    </source>
</evidence>
<sequence length="374" mass="42695">MKEQIRILHIVGNLNRGGAETMIMNLYRNIDRSKFQFDFVKHTSKKCDYDDEISELGGRIFSISKYTGKNYFSYKKEWDTLFKNHPEYKILHGHIVSTAAIYIAIAKNYGVITIAHSHSTASRGSKIEQLIKNIMQIPIKSKADYLLACSNQAGSWLFGKRAITGNNYKIVKNAIDVEKYVFNESNRNNIRKSLGIKDKFVVGHVGSFTYPKNHKFLIDIFYQLQIKNRNSVLLLVGDGELRPQIEKQIERLGIKDKVILTGAVSNVNDYLQAMDVFVFPSISEGLGIAAIEAQTAGLPCILSDKIPQEAFVTDSVEELSLKADKKIWVEKILHYCNNYIRKNNSEDIKRAGYDIKESAREMERFYLEVTTTKI</sequence>